<dbReference type="InterPro" id="IPR011650">
    <property type="entry name" value="Peptidase_M20_dimer"/>
</dbReference>
<evidence type="ECO:0000313" key="5">
    <source>
        <dbReference type="Proteomes" id="UP000321485"/>
    </source>
</evidence>
<accession>A0A561XUE6</accession>
<dbReference type="PANTHER" id="PTHR43808:SF17">
    <property type="entry name" value="PEPTIDASE M20"/>
    <property type="match status" value="1"/>
</dbReference>
<organism evidence="4 5">
    <name type="scientific">Acidovorax delafieldii</name>
    <name type="common">Pseudomonas delafieldii</name>
    <dbReference type="NCBI Taxonomy" id="47920"/>
    <lineage>
        <taxon>Bacteria</taxon>
        <taxon>Pseudomonadati</taxon>
        <taxon>Pseudomonadota</taxon>
        <taxon>Betaproteobacteria</taxon>
        <taxon>Burkholderiales</taxon>
        <taxon>Comamonadaceae</taxon>
        <taxon>Acidovorax</taxon>
    </lineage>
</organism>
<dbReference type="Gene3D" id="3.40.630.10">
    <property type="entry name" value="Zn peptidases"/>
    <property type="match status" value="1"/>
</dbReference>
<evidence type="ECO:0000256" key="2">
    <source>
        <dbReference type="ARBA" id="ARBA00022801"/>
    </source>
</evidence>
<dbReference type="InterPro" id="IPR036264">
    <property type="entry name" value="Bact_exopeptidase_dim_dom"/>
</dbReference>
<evidence type="ECO:0000259" key="3">
    <source>
        <dbReference type="Pfam" id="PF07687"/>
    </source>
</evidence>
<sequence length="483" mass="50443">MPAHGSIHDGWTGRSLLPFVFVFRWITMTLPLHTFRATALAGAMALACAALLPGAAHAQFGAVAPTPTVLRPAVDKAYGQLMAAPQILQLLDAVKADHDRATEDLRMLTEIEAPPFKEQKRAEAFLARLQALGLTNAAIDAEGNVVGVRKGTGNGPKLVISAHLDTVFPSGTDVKVKERDGKLYAPGISDNTRGLAVLLSWLKVLNDQKIATVGDLVFVGNVGEEELGNLRGMKHLFKEHLDIDGMVALEPAPDGTVLVLGTGSHRHEVTFKGPGGHSYAAFGEVPSAIHGMGRAIAKIAEIRTPKSPKTTFTVGTVGGGTSVNTIAPDARMAVDIRSDEMAPLLATEKQVLAAVDSAVTEENARWGVNTLSASTKLIGDRPGGRTAADALIVEAAVRANTAFGRKTVLAGASTDANVPMALGIPAIVIGGGGKTGGFHALSEWIDLTDAWKGAQTSLVTVLGLVGVQGVSAPLLDKRPPRTK</sequence>
<dbReference type="PANTHER" id="PTHR43808">
    <property type="entry name" value="ACETYLORNITHINE DEACETYLASE"/>
    <property type="match status" value="1"/>
</dbReference>
<dbReference type="SUPFAM" id="SSF53187">
    <property type="entry name" value="Zn-dependent exopeptidases"/>
    <property type="match status" value="1"/>
</dbReference>
<protein>
    <submittedName>
        <fullName evidence="4">Acetylornithine deacetylase/succinyl-diaminopimelate desuccinylase-like protein</fullName>
    </submittedName>
</protein>
<dbReference type="EMBL" id="VJWE01000011">
    <property type="protein sequence ID" value="TWG39719.1"/>
    <property type="molecule type" value="Genomic_DNA"/>
</dbReference>
<reference evidence="4 5" key="1">
    <citation type="journal article" date="2015" name="Stand. Genomic Sci.">
        <title>Genomic Encyclopedia of Bacterial and Archaeal Type Strains, Phase III: the genomes of soil and plant-associated and newly described type strains.</title>
        <authorList>
            <person name="Whitman W.B."/>
            <person name="Woyke T."/>
            <person name="Klenk H.P."/>
            <person name="Zhou Y."/>
            <person name="Lilburn T.G."/>
            <person name="Beck B.J."/>
            <person name="De Vos P."/>
            <person name="Vandamme P."/>
            <person name="Eisen J.A."/>
            <person name="Garrity G."/>
            <person name="Hugenholtz P."/>
            <person name="Kyrpides N.C."/>
        </authorList>
    </citation>
    <scope>NUCLEOTIDE SEQUENCE [LARGE SCALE GENOMIC DNA]</scope>
    <source>
        <strain evidence="4 5">DSM 64</strain>
    </source>
</reference>
<name>A0A561XUE6_ACIDE</name>
<evidence type="ECO:0000313" key="4">
    <source>
        <dbReference type="EMBL" id="TWG39719.1"/>
    </source>
</evidence>
<dbReference type="Proteomes" id="UP000321485">
    <property type="component" value="Unassembled WGS sequence"/>
</dbReference>
<comment type="caution">
    <text evidence="4">The sequence shown here is derived from an EMBL/GenBank/DDBJ whole genome shotgun (WGS) entry which is preliminary data.</text>
</comment>
<dbReference type="GO" id="GO:0046872">
    <property type="term" value="F:metal ion binding"/>
    <property type="evidence" value="ECO:0007669"/>
    <property type="project" value="UniProtKB-KW"/>
</dbReference>
<dbReference type="InterPro" id="IPR050072">
    <property type="entry name" value="Peptidase_M20A"/>
</dbReference>
<dbReference type="Gene3D" id="3.30.70.360">
    <property type="match status" value="1"/>
</dbReference>
<gene>
    <name evidence="4" type="ORF">ATF69_1591</name>
</gene>
<feature type="domain" description="Peptidase M20 dimerisation" evidence="3">
    <location>
        <begin position="263"/>
        <end position="364"/>
    </location>
</feature>
<evidence type="ECO:0000256" key="1">
    <source>
        <dbReference type="ARBA" id="ARBA00022723"/>
    </source>
</evidence>
<proteinExistence type="predicted"/>
<keyword evidence="1" id="KW-0479">Metal-binding</keyword>
<dbReference type="SUPFAM" id="SSF55031">
    <property type="entry name" value="Bacterial exopeptidase dimerisation domain"/>
    <property type="match status" value="1"/>
</dbReference>
<dbReference type="Pfam" id="PF01546">
    <property type="entry name" value="Peptidase_M20"/>
    <property type="match status" value="1"/>
</dbReference>
<dbReference type="InterPro" id="IPR002933">
    <property type="entry name" value="Peptidase_M20"/>
</dbReference>
<keyword evidence="2" id="KW-0378">Hydrolase</keyword>
<dbReference type="AlphaFoldDB" id="A0A561XUE6"/>
<dbReference type="GO" id="GO:0016787">
    <property type="term" value="F:hydrolase activity"/>
    <property type="evidence" value="ECO:0007669"/>
    <property type="project" value="UniProtKB-KW"/>
</dbReference>
<dbReference type="Pfam" id="PF07687">
    <property type="entry name" value="M20_dimer"/>
    <property type="match status" value="1"/>
</dbReference>